<dbReference type="Pfam" id="PF05208">
    <property type="entry name" value="ALG3"/>
    <property type="match status" value="1"/>
</dbReference>
<keyword evidence="13" id="KW-1185">Reference proteome</keyword>
<evidence type="ECO:0000256" key="4">
    <source>
        <dbReference type="ARBA" id="ARBA00022676"/>
    </source>
</evidence>
<dbReference type="AlphaFoldDB" id="A0AAV2QHB8"/>
<evidence type="ECO:0000256" key="9">
    <source>
        <dbReference type="ARBA" id="ARBA00023136"/>
    </source>
</evidence>
<feature type="transmembrane region" description="Helical" evidence="11">
    <location>
        <begin position="6"/>
        <end position="26"/>
    </location>
</feature>
<evidence type="ECO:0000313" key="12">
    <source>
        <dbReference type="EMBL" id="CAL4080626.1"/>
    </source>
</evidence>
<dbReference type="GO" id="GO:0052925">
    <property type="term" value="F:dol-P-Man:Man(5)GlcNAc(2)-PP-Dol alpha-1,3-mannosyltransferase activity"/>
    <property type="evidence" value="ECO:0007669"/>
    <property type="project" value="UniProtKB-EC"/>
</dbReference>
<gene>
    <name evidence="12" type="ORF">MNOR_LOCUS11338</name>
</gene>
<dbReference type="GO" id="GO:0005789">
    <property type="term" value="C:endoplasmic reticulum membrane"/>
    <property type="evidence" value="ECO:0007669"/>
    <property type="project" value="UniProtKB-SubCell"/>
</dbReference>
<keyword evidence="9 11" id="KW-0472">Membrane</keyword>
<evidence type="ECO:0000256" key="2">
    <source>
        <dbReference type="ARBA" id="ARBA00004922"/>
    </source>
</evidence>
<comment type="pathway">
    <text evidence="2">Protein modification; protein glycosylation.</text>
</comment>
<keyword evidence="5" id="KW-0808">Transferase</keyword>
<sequence>MDLGGMVCQLLLLPLFVSNLIGIACSRSLHYQFYCWYAHTIPYMLWATHYPVKYRLLILGLIEMCWNTFPSTWWSSALLHLCHLAMLGGLFHNRPTDERTQNLKKALAKDN</sequence>
<reference evidence="12 13" key="1">
    <citation type="submission" date="2024-05" db="EMBL/GenBank/DDBJ databases">
        <authorList>
            <person name="Wallberg A."/>
        </authorList>
    </citation>
    <scope>NUCLEOTIDE SEQUENCE [LARGE SCALE GENOMIC DNA]</scope>
</reference>
<evidence type="ECO:0000256" key="6">
    <source>
        <dbReference type="ARBA" id="ARBA00022692"/>
    </source>
</evidence>
<name>A0AAV2QHB8_MEGNR</name>
<evidence type="ECO:0000256" key="8">
    <source>
        <dbReference type="ARBA" id="ARBA00022989"/>
    </source>
</evidence>
<evidence type="ECO:0000256" key="1">
    <source>
        <dbReference type="ARBA" id="ARBA00004477"/>
    </source>
</evidence>
<keyword evidence="8 11" id="KW-1133">Transmembrane helix</keyword>
<evidence type="ECO:0000256" key="7">
    <source>
        <dbReference type="ARBA" id="ARBA00022824"/>
    </source>
</evidence>
<feature type="transmembrane region" description="Helical" evidence="11">
    <location>
        <begin position="72"/>
        <end position="91"/>
    </location>
</feature>
<protein>
    <recommendedName>
        <fullName evidence="3">dolichyl-P-Man:Man5GlcNAc2-PP-dolichol alpha-1,3-mannosyltransferase</fullName>
        <ecNumber evidence="3">2.4.1.258</ecNumber>
    </recommendedName>
</protein>
<evidence type="ECO:0000313" key="13">
    <source>
        <dbReference type="Proteomes" id="UP001497623"/>
    </source>
</evidence>
<dbReference type="Proteomes" id="UP001497623">
    <property type="component" value="Unassembled WGS sequence"/>
</dbReference>
<dbReference type="InterPro" id="IPR007873">
    <property type="entry name" value="Glycosyltransferase_ALG3"/>
</dbReference>
<organism evidence="12 13">
    <name type="scientific">Meganyctiphanes norvegica</name>
    <name type="common">Northern krill</name>
    <name type="synonym">Thysanopoda norvegica</name>
    <dbReference type="NCBI Taxonomy" id="48144"/>
    <lineage>
        <taxon>Eukaryota</taxon>
        <taxon>Metazoa</taxon>
        <taxon>Ecdysozoa</taxon>
        <taxon>Arthropoda</taxon>
        <taxon>Crustacea</taxon>
        <taxon>Multicrustacea</taxon>
        <taxon>Malacostraca</taxon>
        <taxon>Eumalacostraca</taxon>
        <taxon>Eucarida</taxon>
        <taxon>Euphausiacea</taxon>
        <taxon>Euphausiidae</taxon>
        <taxon>Meganyctiphanes</taxon>
    </lineage>
</organism>
<evidence type="ECO:0000256" key="11">
    <source>
        <dbReference type="SAM" id="Phobius"/>
    </source>
</evidence>
<evidence type="ECO:0000256" key="10">
    <source>
        <dbReference type="ARBA" id="ARBA00049506"/>
    </source>
</evidence>
<accession>A0AAV2QHB8</accession>
<evidence type="ECO:0000256" key="3">
    <source>
        <dbReference type="ARBA" id="ARBA00011964"/>
    </source>
</evidence>
<dbReference type="PANTHER" id="PTHR12646">
    <property type="entry name" value="NOT56 - RELATED"/>
    <property type="match status" value="1"/>
</dbReference>
<proteinExistence type="predicted"/>
<dbReference type="EMBL" id="CAXKWB010005934">
    <property type="protein sequence ID" value="CAL4080626.1"/>
    <property type="molecule type" value="Genomic_DNA"/>
</dbReference>
<feature type="transmembrane region" description="Helical" evidence="11">
    <location>
        <begin position="33"/>
        <end position="52"/>
    </location>
</feature>
<dbReference type="PANTHER" id="PTHR12646:SF0">
    <property type="entry name" value="DOL-P-MAN:MAN(5)GLCNAC(2)-PP-DOL ALPHA-1,3-MANNOSYLTRANSFERASE"/>
    <property type="match status" value="1"/>
</dbReference>
<comment type="caution">
    <text evidence="12">The sequence shown here is derived from an EMBL/GenBank/DDBJ whole genome shotgun (WGS) entry which is preliminary data.</text>
</comment>
<comment type="subcellular location">
    <subcellularLocation>
        <location evidence="1">Endoplasmic reticulum membrane</location>
        <topology evidence="1">Multi-pass membrane protein</topology>
    </subcellularLocation>
</comment>
<keyword evidence="6 11" id="KW-0812">Transmembrane</keyword>
<keyword evidence="4" id="KW-0328">Glycosyltransferase</keyword>
<keyword evidence="7" id="KW-0256">Endoplasmic reticulum</keyword>
<evidence type="ECO:0000256" key="5">
    <source>
        <dbReference type="ARBA" id="ARBA00022679"/>
    </source>
</evidence>
<dbReference type="EC" id="2.4.1.258" evidence="3"/>
<comment type="catalytic activity">
    <reaction evidence="10">
        <text>an alpha-D-Man-(1-&gt;2)-alpha-D-Man-(1-&gt;2)-alpha-D-Man-(1-&gt;3)-[alpha-D-Man-(1-&gt;6)]-beta-D-Man-(1-&gt;4)-beta-D-GlcNAc-(1-&gt;4)-alpha-D-GlcNAc-diphospho-di-trans,poly-cis-dolichol + a di-trans,poly-cis-dolichyl beta-D-mannosyl phosphate = an alpha-D-Man-(1-&gt;2)-alpha-D-Man-(1-&gt;2)-alpha-D-Man-(1-&gt;3)-[alpha-D-Man-(1-&gt;3)-alpha-D-Man-(1-&gt;6)]-beta-D-Man-(1-&gt;4)-beta-D-GlcNAc-(1-&gt;4)-alpha-D-GlcNAc-diphospho-di-trans,poly-cis-dolichol + a di-trans,poly-cis-dolichyl phosphate + H(+)</text>
        <dbReference type="Rhea" id="RHEA:29527"/>
        <dbReference type="Rhea" id="RHEA-COMP:19498"/>
        <dbReference type="Rhea" id="RHEA-COMP:19501"/>
        <dbReference type="Rhea" id="RHEA-COMP:19516"/>
        <dbReference type="Rhea" id="RHEA-COMP:19517"/>
        <dbReference type="ChEBI" id="CHEBI:15378"/>
        <dbReference type="ChEBI" id="CHEBI:57683"/>
        <dbReference type="ChEBI" id="CHEBI:58211"/>
        <dbReference type="ChEBI" id="CHEBI:132515"/>
        <dbReference type="ChEBI" id="CHEBI:132516"/>
        <dbReference type="EC" id="2.4.1.258"/>
    </reaction>
    <physiologicalReaction direction="left-to-right" evidence="10">
        <dbReference type="Rhea" id="RHEA:29528"/>
    </physiologicalReaction>
</comment>